<organism evidence="2 3">
    <name type="scientific">Ectobacillus ponti</name>
    <dbReference type="NCBI Taxonomy" id="2961894"/>
    <lineage>
        <taxon>Bacteria</taxon>
        <taxon>Bacillati</taxon>
        <taxon>Bacillota</taxon>
        <taxon>Bacilli</taxon>
        <taxon>Bacillales</taxon>
        <taxon>Bacillaceae</taxon>
        <taxon>Ectobacillus</taxon>
    </lineage>
</organism>
<reference evidence="2" key="1">
    <citation type="submission" date="2022-07" db="EMBL/GenBank/DDBJ databases">
        <authorList>
            <person name="Li W.-J."/>
            <person name="Deng Q.-Q."/>
        </authorList>
    </citation>
    <scope>NUCLEOTIDE SEQUENCE</scope>
    <source>
        <strain evidence="2">SYSU M60031</strain>
    </source>
</reference>
<dbReference type="EMBL" id="JANCLT010000007">
    <property type="protein sequence ID" value="MCP8969755.1"/>
    <property type="molecule type" value="Genomic_DNA"/>
</dbReference>
<proteinExistence type="predicted"/>
<evidence type="ECO:0000256" key="1">
    <source>
        <dbReference type="SAM" id="MobiDB-lite"/>
    </source>
</evidence>
<accession>A0AA41XA70</accession>
<dbReference type="Pfam" id="PF09580">
    <property type="entry name" value="Spore_YhcN_YlaJ"/>
    <property type="match status" value="1"/>
</dbReference>
<dbReference type="Proteomes" id="UP001156102">
    <property type="component" value="Unassembled WGS sequence"/>
</dbReference>
<dbReference type="InterPro" id="IPR019076">
    <property type="entry name" value="Spore_lipoprot_YhcN/YlaJ-like"/>
</dbReference>
<keyword evidence="3" id="KW-1185">Reference proteome</keyword>
<dbReference type="AlphaFoldDB" id="A0AA41XA70"/>
<name>A0AA41XA70_9BACI</name>
<gene>
    <name evidence="2" type="ORF">NK662_14585</name>
</gene>
<evidence type="ECO:0000313" key="3">
    <source>
        <dbReference type="Proteomes" id="UP001156102"/>
    </source>
</evidence>
<feature type="compositionally biased region" description="Polar residues" evidence="1">
    <location>
        <begin position="1"/>
        <end position="17"/>
    </location>
</feature>
<sequence>MQQRGTADQESLQQEQGSRVLLSNRENGKLYGTNRARMSRETTQIGYTRKQKGDASVGTSQNSYVDRGTLSNIITDMAVQLPDVTDAATMVTDDEVFVAYRANTTNRKLVADQVYKTAASVVPRYYHIYVSPEQKLMTQMEGLKSGKLNNTEYVQTVEMLKRQMVKTSDINLRNRDNREDLDNMMD</sequence>
<keyword evidence="2" id="KW-0449">Lipoprotein</keyword>
<evidence type="ECO:0000313" key="2">
    <source>
        <dbReference type="EMBL" id="MCP8969755.1"/>
    </source>
</evidence>
<feature type="region of interest" description="Disordered" evidence="1">
    <location>
        <begin position="1"/>
        <end position="60"/>
    </location>
</feature>
<protein>
    <submittedName>
        <fullName evidence="2">YhcN/YlaJ family sporulation lipoprotein</fullName>
    </submittedName>
</protein>
<comment type="caution">
    <text evidence="2">The sequence shown here is derived from an EMBL/GenBank/DDBJ whole genome shotgun (WGS) entry which is preliminary data.</text>
</comment>